<reference evidence="1" key="1">
    <citation type="submission" date="2019-05" db="EMBL/GenBank/DDBJ databases">
        <title>Annotation for the trematode Paragonimus heterotremus.</title>
        <authorList>
            <person name="Choi Y.-J."/>
        </authorList>
    </citation>
    <scope>NUCLEOTIDE SEQUENCE</scope>
    <source>
        <strain evidence="1">LC</strain>
    </source>
</reference>
<gene>
    <name evidence="1" type="ORF">PHET_01479</name>
</gene>
<keyword evidence="2" id="KW-1185">Reference proteome</keyword>
<evidence type="ECO:0000313" key="1">
    <source>
        <dbReference type="EMBL" id="KAF5405163.1"/>
    </source>
</evidence>
<organism evidence="1 2">
    <name type="scientific">Paragonimus heterotremus</name>
    <dbReference type="NCBI Taxonomy" id="100268"/>
    <lineage>
        <taxon>Eukaryota</taxon>
        <taxon>Metazoa</taxon>
        <taxon>Spiralia</taxon>
        <taxon>Lophotrochozoa</taxon>
        <taxon>Platyhelminthes</taxon>
        <taxon>Trematoda</taxon>
        <taxon>Digenea</taxon>
        <taxon>Plagiorchiida</taxon>
        <taxon>Troglotremata</taxon>
        <taxon>Troglotrematidae</taxon>
        <taxon>Paragonimus</taxon>
    </lineage>
</organism>
<dbReference type="Proteomes" id="UP000748531">
    <property type="component" value="Unassembled WGS sequence"/>
</dbReference>
<protein>
    <submittedName>
        <fullName evidence="1">Uncharacterized protein</fullName>
    </submittedName>
</protein>
<sequence>MPCSPLPCGPYSGYGGRAVNEVVDVTGVMRTIDPYNCVQVLRERCISSERPINELVGNAIHCMLCPQPRPSCPRYCPVYIG</sequence>
<name>A0A8J4TE61_9TREM</name>
<proteinExistence type="predicted"/>
<dbReference type="OrthoDB" id="10488613at2759"/>
<dbReference type="EMBL" id="LUCH01000429">
    <property type="protein sequence ID" value="KAF5405163.1"/>
    <property type="molecule type" value="Genomic_DNA"/>
</dbReference>
<dbReference type="AlphaFoldDB" id="A0A8J4TE61"/>
<evidence type="ECO:0000313" key="2">
    <source>
        <dbReference type="Proteomes" id="UP000748531"/>
    </source>
</evidence>
<comment type="caution">
    <text evidence="1">The sequence shown here is derived from an EMBL/GenBank/DDBJ whole genome shotgun (WGS) entry which is preliminary data.</text>
</comment>
<accession>A0A8J4TE61</accession>